<dbReference type="Pfam" id="PF12697">
    <property type="entry name" value="Abhydrolase_6"/>
    <property type="match status" value="1"/>
</dbReference>
<dbReference type="EMBL" id="AZHE01000007">
    <property type="protein sequence ID" value="KHN98347.1"/>
    <property type="molecule type" value="Genomic_DNA"/>
</dbReference>
<sequence>MLGQNIHQEGVEVLGDMDKFVAYCAIWRRVLELSWRALHGEFREDEPPTPPLHDPIVGRYIIVSPLGWGSTKIFYEQSGDGNNPHMLFLHTAGSDSRQYHGVMTDPRMLAKCHMTAFDLPGHGRSFPSEKQIPGAHTNSEDVYVDCIGQVIKALGLKKPIVCGASMGGHVCLALALRTAEVGVGGVIPCQACEFTDMKRQWWDRSLLVNQSLFNPEWTYGMMAPNAPRINRDLVWHTYSSQAFGLFHGDLDFYFGGWDGRERVCKIDTKKCPVYLLTGEYDWSTTPELTEKTAAKIPGAKYKKMLGLGHFPATENPTRFVPYLIEAINHILSSTEMDSATFSPRDFNNTSTPV</sequence>
<dbReference type="PANTHER" id="PTHR43194:SF2">
    <property type="entry name" value="PEROXISOMAL MEMBRANE PROTEIN LPX1"/>
    <property type="match status" value="1"/>
</dbReference>
<dbReference type="STRING" id="1081103.A0A0B2WY59"/>
<evidence type="ECO:0000313" key="2">
    <source>
        <dbReference type="EMBL" id="KHN98347.1"/>
    </source>
</evidence>
<protein>
    <submittedName>
        <fullName evidence="2">Alpha/beta hydrolase fold family protein</fullName>
    </submittedName>
</protein>
<reference evidence="2 3" key="1">
    <citation type="journal article" date="2014" name="Proc. Natl. Acad. Sci. U.S.A.">
        <title>Trajectory and genomic determinants of fungal-pathogen speciation and host adaptation.</title>
        <authorList>
            <person name="Hu X."/>
            <person name="Xiao G."/>
            <person name="Zheng P."/>
            <person name="Shang Y."/>
            <person name="Su Y."/>
            <person name="Zhang X."/>
            <person name="Liu X."/>
            <person name="Zhan S."/>
            <person name="St Leger R.J."/>
            <person name="Wang C."/>
        </authorList>
    </citation>
    <scope>NUCLEOTIDE SEQUENCE [LARGE SCALE GENOMIC DNA]</scope>
    <source>
        <strain evidence="2 3">ARSEF 1941</strain>
    </source>
</reference>
<comment type="caution">
    <text evidence="2">The sequence shown here is derived from an EMBL/GenBank/DDBJ whole genome shotgun (WGS) entry which is preliminary data.</text>
</comment>
<dbReference type="Proteomes" id="UP000030816">
    <property type="component" value="Unassembled WGS sequence"/>
</dbReference>
<evidence type="ECO:0000313" key="3">
    <source>
        <dbReference type="Proteomes" id="UP000030816"/>
    </source>
</evidence>
<dbReference type="PANTHER" id="PTHR43194">
    <property type="entry name" value="HYDROLASE ALPHA/BETA FOLD FAMILY"/>
    <property type="match status" value="1"/>
</dbReference>
<organism evidence="2 3">
    <name type="scientific">Metarhizium album (strain ARSEF 1941)</name>
    <dbReference type="NCBI Taxonomy" id="1081103"/>
    <lineage>
        <taxon>Eukaryota</taxon>
        <taxon>Fungi</taxon>
        <taxon>Dikarya</taxon>
        <taxon>Ascomycota</taxon>
        <taxon>Pezizomycotina</taxon>
        <taxon>Sordariomycetes</taxon>
        <taxon>Hypocreomycetidae</taxon>
        <taxon>Hypocreales</taxon>
        <taxon>Clavicipitaceae</taxon>
        <taxon>Metarhizium</taxon>
    </lineage>
</organism>
<dbReference type="Gene3D" id="3.40.50.1820">
    <property type="entry name" value="alpha/beta hydrolase"/>
    <property type="match status" value="1"/>
</dbReference>
<dbReference type="RefSeq" id="XP_040679413.1">
    <property type="nucleotide sequence ID" value="XM_040822270.1"/>
</dbReference>
<dbReference type="SUPFAM" id="SSF53474">
    <property type="entry name" value="alpha/beta-Hydrolases"/>
    <property type="match status" value="1"/>
</dbReference>
<feature type="domain" description="AB hydrolase-1" evidence="1">
    <location>
        <begin position="87"/>
        <end position="320"/>
    </location>
</feature>
<dbReference type="OrthoDB" id="408373at2759"/>
<gene>
    <name evidence="2" type="ORF">MAM_03471</name>
</gene>
<dbReference type="GeneID" id="63737926"/>
<keyword evidence="3" id="KW-1185">Reference proteome</keyword>
<dbReference type="HOGENOM" id="CLU_020336_5_0_1"/>
<name>A0A0B2WY59_METAS</name>
<proteinExistence type="predicted"/>
<evidence type="ECO:0000259" key="1">
    <source>
        <dbReference type="Pfam" id="PF12697"/>
    </source>
</evidence>
<dbReference type="GO" id="GO:0016787">
    <property type="term" value="F:hydrolase activity"/>
    <property type="evidence" value="ECO:0007669"/>
    <property type="project" value="UniProtKB-KW"/>
</dbReference>
<dbReference type="AlphaFoldDB" id="A0A0B2WY59"/>
<dbReference type="InterPro" id="IPR000073">
    <property type="entry name" value="AB_hydrolase_1"/>
</dbReference>
<dbReference type="InterPro" id="IPR029058">
    <property type="entry name" value="AB_hydrolase_fold"/>
</dbReference>
<accession>A0A0B2WY59</accession>
<dbReference type="InterPro" id="IPR050228">
    <property type="entry name" value="Carboxylesterase_BioH"/>
</dbReference>
<keyword evidence="2" id="KW-0378">Hydrolase</keyword>